<feature type="region of interest" description="Disordered" evidence="8">
    <location>
        <begin position="363"/>
        <end position="445"/>
    </location>
</feature>
<proteinExistence type="predicted"/>
<dbReference type="PANTHER" id="PTHR47959:SF8">
    <property type="entry name" value="RNA HELICASE"/>
    <property type="match status" value="1"/>
</dbReference>
<evidence type="ECO:0000256" key="3">
    <source>
        <dbReference type="ARBA" id="ARBA00022801"/>
    </source>
</evidence>
<dbReference type="Pfam" id="PF08147">
    <property type="entry name" value="DBP10CT"/>
    <property type="match status" value="1"/>
</dbReference>
<evidence type="ECO:0000256" key="7">
    <source>
        <dbReference type="ARBA" id="ARBA00047984"/>
    </source>
</evidence>
<dbReference type="GO" id="GO:0003724">
    <property type="term" value="F:RNA helicase activity"/>
    <property type="evidence" value="ECO:0007669"/>
    <property type="project" value="UniProtKB-EC"/>
</dbReference>
<dbReference type="GO" id="GO:0003723">
    <property type="term" value="F:RNA binding"/>
    <property type="evidence" value="ECO:0007669"/>
    <property type="project" value="UniProtKB-KW"/>
</dbReference>
<feature type="compositionally biased region" description="Basic residues" evidence="8">
    <location>
        <begin position="370"/>
        <end position="383"/>
    </location>
</feature>
<keyword evidence="2" id="KW-0547">Nucleotide-binding</keyword>
<dbReference type="EC" id="3.6.4.13" evidence="1"/>
<evidence type="ECO:0000256" key="2">
    <source>
        <dbReference type="ARBA" id="ARBA00022741"/>
    </source>
</evidence>
<dbReference type="InterPro" id="IPR027417">
    <property type="entry name" value="P-loop_NTPase"/>
</dbReference>
<dbReference type="HOGENOM" id="CLU_003041_5_2_1"/>
<comment type="catalytic activity">
    <reaction evidence="7">
        <text>ATP + H2O = ADP + phosphate + H(+)</text>
        <dbReference type="Rhea" id="RHEA:13065"/>
        <dbReference type="ChEBI" id="CHEBI:15377"/>
        <dbReference type="ChEBI" id="CHEBI:15378"/>
        <dbReference type="ChEBI" id="CHEBI:30616"/>
        <dbReference type="ChEBI" id="CHEBI:43474"/>
        <dbReference type="ChEBI" id="CHEBI:456216"/>
        <dbReference type="EC" id="3.6.4.13"/>
    </reaction>
</comment>
<dbReference type="OMA" id="MAMGYKV"/>
<evidence type="ECO:0000256" key="8">
    <source>
        <dbReference type="SAM" id="MobiDB-lite"/>
    </source>
</evidence>
<evidence type="ECO:0000256" key="1">
    <source>
        <dbReference type="ARBA" id="ARBA00012552"/>
    </source>
</evidence>
<dbReference type="InterPro" id="IPR050079">
    <property type="entry name" value="DEAD_box_RNA_helicase"/>
</dbReference>
<keyword evidence="4" id="KW-0347">Helicase</keyword>
<keyword evidence="6" id="KW-0694">RNA-binding</keyword>
<keyword evidence="5" id="KW-0067">ATP-binding</keyword>
<dbReference type="GO" id="GO:0016787">
    <property type="term" value="F:hydrolase activity"/>
    <property type="evidence" value="ECO:0007669"/>
    <property type="project" value="UniProtKB-KW"/>
</dbReference>
<dbReference type="GO" id="GO:0005634">
    <property type="term" value="C:nucleus"/>
    <property type="evidence" value="ECO:0007669"/>
    <property type="project" value="InterPro"/>
</dbReference>
<name>N6UQF6_DENPD</name>
<dbReference type="EMBL" id="KB737521">
    <property type="protein sequence ID" value="ENN83006.1"/>
    <property type="molecule type" value="Genomic_DNA"/>
</dbReference>
<dbReference type="CDD" id="cd18787">
    <property type="entry name" value="SF2_C_DEAD"/>
    <property type="match status" value="1"/>
</dbReference>
<dbReference type="Gene3D" id="3.40.50.300">
    <property type="entry name" value="P-loop containing nucleotide triphosphate hydrolases"/>
    <property type="match status" value="1"/>
</dbReference>
<dbReference type="AlphaFoldDB" id="N6UQF6"/>
<feature type="domain" description="Helicase C-terminal" evidence="9">
    <location>
        <begin position="29"/>
        <end position="174"/>
    </location>
</feature>
<feature type="compositionally biased region" description="Basic and acidic residues" evidence="8">
    <location>
        <begin position="407"/>
        <end position="419"/>
    </location>
</feature>
<dbReference type="GO" id="GO:0005524">
    <property type="term" value="F:ATP binding"/>
    <property type="evidence" value="ECO:0007669"/>
    <property type="project" value="UniProtKB-KW"/>
</dbReference>
<accession>N6UQF6</accession>
<protein>
    <recommendedName>
        <fullName evidence="1">RNA helicase</fullName>
        <ecNumber evidence="1">3.6.4.13</ecNumber>
    </recommendedName>
</protein>
<dbReference type="PANTHER" id="PTHR47959">
    <property type="entry name" value="ATP-DEPENDENT RNA HELICASE RHLE-RELATED"/>
    <property type="match status" value="1"/>
</dbReference>
<dbReference type="SMART" id="SM00490">
    <property type="entry name" value="HELICc"/>
    <property type="match status" value="1"/>
</dbReference>
<dbReference type="OrthoDB" id="10261375at2759"/>
<evidence type="ECO:0000256" key="4">
    <source>
        <dbReference type="ARBA" id="ARBA00022806"/>
    </source>
</evidence>
<dbReference type="GO" id="GO:0005829">
    <property type="term" value="C:cytosol"/>
    <property type="evidence" value="ECO:0007669"/>
    <property type="project" value="TreeGrafter"/>
</dbReference>
<evidence type="ECO:0000313" key="10">
    <source>
        <dbReference type="EMBL" id="ENN83006.1"/>
    </source>
</evidence>
<evidence type="ECO:0000259" key="9">
    <source>
        <dbReference type="PROSITE" id="PS51194"/>
    </source>
</evidence>
<sequence>LDVESKLPDELKLEFFIVRPEEKLAALLVLLQTVIDSKQQTVIFAATKYHVEYIDLVLDLVGITNTYIYSNLDPSARKIHAAKFGTGKVKVLVVTDVAARGIDIPALDNVISFNFPAKPKLFVHRVGRCARAGRSGIAYSLIASDEQAYLADLHLFLGLPLSIATLKKKEGTIGRIPQDLVDAHMSSLIVLHENELDLTSAQTTIESAYKKYVKSRPAASSDSHRRIKQLNLNNCAVHPVFRANGYEYHRYLFLDQIRNYRPNGTIFEICGKNKSPEYLMMKKNRLADKHKIELYRQWHDSEAKASTNQGHRRHIQKRNRAEEAQNGIAVQESQKAQAADEVYIYAPQGPSYRAGLDLTGDSEEAMNSSHVKKKWDRKKKKKIVGVENPRKGKNKTKSGAWIPSTYKSDRYAQWKEKTKTGANYDDDDDRDEGSAPQGETLSQCN</sequence>
<keyword evidence="3" id="KW-0378">Hydrolase</keyword>
<evidence type="ECO:0000256" key="5">
    <source>
        <dbReference type="ARBA" id="ARBA00022840"/>
    </source>
</evidence>
<gene>
    <name evidence="10" type="ORF">YQE_00630</name>
</gene>
<feature type="non-terminal residue" evidence="10">
    <location>
        <position position="1"/>
    </location>
</feature>
<dbReference type="Pfam" id="PF00271">
    <property type="entry name" value="Helicase_C"/>
    <property type="match status" value="1"/>
</dbReference>
<dbReference type="InterPro" id="IPR012541">
    <property type="entry name" value="DBP10_C"/>
</dbReference>
<dbReference type="SUPFAM" id="SSF52540">
    <property type="entry name" value="P-loop containing nucleoside triphosphate hydrolases"/>
    <property type="match status" value="1"/>
</dbReference>
<dbReference type="InterPro" id="IPR001650">
    <property type="entry name" value="Helicase_C-like"/>
</dbReference>
<reference evidence="10" key="1">
    <citation type="journal article" date="2013" name="Genome Biol.">
        <title>Draft genome of the mountain pine beetle, Dendroctonus ponderosae Hopkins, a major forest pest.</title>
        <authorList>
            <person name="Keeling C.I."/>
            <person name="Yuen M.M."/>
            <person name="Liao N.Y."/>
            <person name="Docking T.R."/>
            <person name="Chan S.K."/>
            <person name="Taylor G.A."/>
            <person name="Palmquist D.L."/>
            <person name="Jackman S.D."/>
            <person name="Nguyen A."/>
            <person name="Li M."/>
            <person name="Henderson H."/>
            <person name="Janes J.K."/>
            <person name="Zhao Y."/>
            <person name="Pandoh P."/>
            <person name="Moore R."/>
            <person name="Sperling F.A."/>
            <person name="Huber D.P."/>
            <person name="Birol I."/>
            <person name="Jones S.J."/>
            <person name="Bohlmann J."/>
        </authorList>
    </citation>
    <scope>NUCLEOTIDE SEQUENCE</scope>
</reference>
<dbReference type="PROSITE" id="PS51194">
    <property type="entry name" value="HELICASE_CTER"/>
    <property type="match status" value="1"/>
</dbReference>
<dbReference type="SMART" id="SM01123">
    <property type="entry name" value="DBP10CT"/>
    <property type="match status" value="1"/>
</dbReference>
<evidence type="ECO:0000256" key="6">
    <source>
        <dbReference type="ARBA" id="ARBA00022884"/>
    </source>
</evidence>
<organism evidence="10">
    <name type="scientific">Dendroctonus ponderosae</name>
    <name type="common">Mountain pine beetle</name>
    <dbReference type="NCBI Taxonomy" id="77166"/>
    <lineage>
        <taxon>Eukaryota</taxon>
        <taxon>Metazoa</taxon>
        <taxon>Ecdysozoa</taxon>
        <taxon>Arthropoda</taxon>
        <taxon>Hexapoda</taxon>
        <taxon>Insecta</taxon>
        <taxon>Pterygota</taxon>
        <taxon>Neoptera</taxon>
        <taxon>Endopterygota</taxon>
        <taxon>Coleoptera</taxon>
        <taxon>Polyphaga</taxon>
        <taxon>Cucujiformia</taxon>
        <taxon>Curculionidae</taxon>
        <taxon>Scolytinae</taxon>
        <taxon>Dendroctonus</taxon>
    </lineage>
</organism>